<dbReference type="PANTHER" id="PTHR28680:SF1">
    <property type="entry name" value="CENTROMERE PROTEIN X"/>
    <property type="match status" value="1"/>
</dbReference>
<evidence type="ECO:0000256" key="6">
    <source>
        <dbReference type="ARBA" id="ARBA00023204"/>
    </source>
</evidence>
<dbReference type="GO" id="GO:0071821">
    <property type="term" value="C:FANCM-MHF complex"/>
    <property type="evidence" value="ECO:0007669"/>
    <property type="project" value="TreeGrafter"/>
</dbReference>
<dbReference type="PANTHER" id="PTHR28680">
    <property type="entry name" value="CENTROMERE PROTEIN X"/>
    <property type="match status" value="1"/>
</dbReference>
<dbReference type="GO" id="GO:0046982">
    <property type="term" value="F:protein heterodimerization activity"/>
    <property type="evidence" value="ECO:0007669"/>
    <property type="project" value="InterPro"/>
</dbReference>
<keyword evidence="7" id="KW-0539">Nucleus</keyword>
<evidence type="ECO:0000313" key="12">
    <source>
        <dbReference type="RefSeq" id="XP_030761071.1"/>
    </source>
</evidence>
<organism evidence="9 11">
    <name type="scientific">Sitophilus oryzae</name>
    <name type="common">Rice weevil</name>
    <name type="synonym">Curculio oryzae</name>
    <dbReference type="NCBI Taxonomy" id="7048"/>
    <lineage>
        <taxon>Eukaryota</taxon>
        <taxon>Metazoa</taxon>
        <taxon>Ecdysozoa</taxon>
        <taxon>Arthropoda</taxon>
        <taxon>Hexapoda</taxon>
        <taxon>Insecta</taxon>
        <taxon>Pterygota</taxon>
        <taxon>Neoptera</taxon>
        <taxon>Endopterygota</taxon>
        <taxon>Coleoptera</taxon>
        <taxon>Polyphaga</taxon>
        <taxon>Cucujiformia</taxon>
        <taxon>Curculionidae</taxon>
        <taxon>Dryophthorinae</taxon>
        <taxon>Sitophilus</taxon>
    </lineage>
</organism>
<evidence type="ECO:0000256" key="2">
    <source>
        <dbReference type="ARBA" id="ARBA00009359"/>
    </source>
</evidence>
<dbReference type="GeneID" id="115886140"/>
<evidence type="ECO:0000313" key="11">
    <source>
        <dbReference type="RefSeq" id="XP_030761070.1"/>
    </source>
</evidence>
<dbReference type="Proteomes" id="UP000504635">
    <property type="component" value="Unplaced"/>
</dbReference>
<dbReference type="GO" id="GO:0003677">
    <property type="term" value="F:DNA binding"/>
    <property type="evidence" value="ECO:0007669"/>
    <property type="project" value="UniProtKB-KW"/>
</dbReference>
<dbReference type="KEGG" id="soy:115886140"/>
<dbReference type="GO" id="GO:0051382">
    <property type="term" value="P:kinetochore assembly"/>
    <property type="evidence" value="ECO:0007669"/>
    <property type="project" value="InterPro"/>
</dbReference>
<dbReference type="GO" id="GO:0000712">
    <property type="term" value="P:resolution of meiotic recombination intermediates"/>
    <property type="evidence" value="ECO:0007669"/>
    <property type="project" value="TreeGrafter"/>
</dbReference>
<comment type="similarity">
    <text evidence="2">Belongs to the CENP-X/MHF2 family.</text>
</comment>
<comment type="subcellular location">
    <subcellularLocation>
        <location evidence="1">Nucleus</location>
    </subcellularLocation>
</comment>
<dbReference type="GO" id="GO:0031297">
    <property type="term" value="P:replication fork processing"/>
    <property type="evidence" value="ECO:0007669"/>
    <property type="project" value="TreeGrafter"/>
</dbReference>
<dbReference type="AlphaFoldDB" id="A0A6J2YDV7"/>
<accession>A0A6J2YDV7</accession>
<evidence type="ECO:0000313" key="10">
    <source>
        <dbReference type="RefSeq" id="XP_030761069.1"/>
    </source>
</evidence>
<evidence type="ECO:0000256" key="7">
    <source>
        <dbReference type="ARBA" id="ARBA00023242"/>
    </source>
</evidence>
<dbReference type="RefSeq" id="XP_030761071.1">
    <property type="nucleotide sequence ID" value="XM_030905211.1"/>
</dbReference>
<proteinExistence type="inferred from homology"/>
<dbReference type="GO" id="GO:0006281">
    <property type="term" value="P:DNA repair"/>
    <property type="evidence" value="ECO:0007669"/>
    <property type="project" value="UniProtKB-KW"/>
</dbReference>
<protein>
    <recommendedName>
        <fullName evidence="3">Centromere protein X</fullName>
    </recommendedName>
</protein>
<evidence type="ECO:0000256" key="8">
    <source>
        <dbReference type="ARBA" id="ARBA00047146"/>
    </source>
</evidence>
<dbReference type="RefSeq" id="XP_030761069.1">
    <property type="nucleotide sequence ID" value="XM_030905209.1"/>
</dbReference>
<sequence length="89" mass="9963">MSEGDAFKFLDKTSTTFQRDLIKALLKSKFSNPKTKISEDVIDIITELAKVMALEAAGRSAHIALMEKKKIVALEHVELILPQLMLDFS</sequence>
<name>A0A6J2YDV7_SITOR</name>
<dbReference type="OrthoDB" id="2500381at2759"/>
<comment type="subunit">
    <text evidence="8">Heterodimer with CENPX, sometimes called MHF; this interaction stabilizes both partners. MHF heterodimers can assemble to form tetrameric structures. MHF also coassemble with CENPT-CENPW heterodimers at centromeres to form the tetrameric CENP-T-W-S-X complex. Forms a discrete complex with FANCM and CENPX, called FANCM-MHF; this interaction, probably mediated by direct binding between CENPS and FANCM, leads to synergistic activation of double-stranded DNA binding and strongly stimulates FANCM-mediated DNA remodeling. Recruited by FANCM to the Fanconi anemia (FA) core complex, which consists of CENPS, CENPX, FANCA, FANCB, FANCC, FANCE, FANCF, FANCG, FANCL, FANCM, FAAP24 and FAAP100. The FA core complex associates with Bloom syndrome (BLM) complex, which consists of at least BLM, DNA topoisomerase 3-alpha (TOP3A), RMI1/BLAP75, RPA1/RPA70 and RPA2/RPA32. The super complex between FA and BLM is called BRAFT.</text>
</comment>
<evidence type="ECO:0000313" key="9">
    <source>
        <dbReference type="Proteomes" id="UP000504635"/>
    </source>
</evidence>
<dbReference type="RefSeq" id="XP_030761070.1">
    <property type="nucleotide sequence ID" value="XM_030905210.1"/>
</dbReference>
<keyword evidence="9" id="KW-1185">Reference proteome</keyword>
<dbReference type="SUPFAM" id="SSF47113">
    <property type="entry name" value="Histone-fold"/>
    <property type="match status" value="1"/>
</dbReference>
<keyword evidence="5" id="KW-0238">DNA-binding</keyword>
<keyword evidence="4" id="KW-0227">DNA damage</keyword>
<evidence type="ECO:0000256" key="3">
    <source>
        <dbReference type="ARBA" id="ARBA00016388"/>
    </source>
</evidence>
<keyword evidence="6" id="KW-0234">DNA repair</keyword>
<dbReference type="Pfam" id="PF09415">
    <property type="entry name" value="CENP-X"/>
    <property type="match status" value="1"/>
</dbReference>
<dbReference type="InterPro" id="IPR009072">
    <property type="entry name" value="Histone-fold"/>
</dbReference>
<reference evidence="10 11" key="1">
    <citation type="submission" date="2025-04" db="UniProtKB">
        <authorList>
            <consortium name="RefSeq"/>
        </authorList>
    </citation>
    <scope>IDENTIFICATION</scope>
    <source>
        <tissue evidence="10 11">Gonads</tissue>
    </source>
</reference>
<dbReference type="InterPro" id="IPR018552">
    <property type="entry name" value="CENP-X"/>
</dbReference>
<evidence type="ECO:0000256" key="4">
    <source>
        <dbReference type="ARBA" id="ARBA00022763"/>
    </source>
</evidence>
<dbReference type="Gene3D" id="6.10.130.30">
    <property type="match status" value="1"/>
</dbReference>
<gene>
    <name evidence="10 11 12" type="primary">LOC115886140</name>
</gene>
<evidence type="ECO:0000256" key="5">
    <source>
        <dbReference type="ARBA" id="ARBA00023125"/>
    </source>
</evidence>
<dbReference type="CDD" id="cd22921">
    <property type="entry name" value="HFD_CENP-X"/>
    <property type="match status" value="1"/>
</dbReference>
<evidence type="ECO:0000256" key="1">
    <source>
        <dbReference type="ARBA" id="ARBA00004123"/>
    </source>
</evidence>